<dbReference type="Proteomes" id="UP000502196">
    <property type="component" value="Chromosome"/>
</dbReference>
<sequence>MQSRLLLRNRKSRPGAIRGLAPSICQRLSRILTLPHPKFPETSPNLLGVPLHCLVRVGSGWAARKHVETREMVRVNPLKIPRPGAPQVRRDLRVPLPRPQGLSWGTLPGTEVGCRPGTLGQRIPRLDPHRRPSGEIRVLSGGHLGVHRRRGPVLHLRAQRMLIHPLEARQCPPRLPRHPPVRLLLDPEA</sequence>
<name>A0A6F9EBJ9_9BACL</name>
<gene>
    <name evidence="1" type="ORF">COOX1_2330</name>
</gene>
<evidence type="ECO:0000313" key="2">
    <source>
        <dbReference type="Proteomes" id="UP000502196"/>
    </source>
</evidence>
<proteinExistence type="predicted"/>
<accession>A0A6F9EBJ9</accession>
<organism evidence="1 2">
    <name type="scientific">Kyrpidia spormannii</name>
    <dbReference type="NCBI Taxonomy" id="2055160"/>
    <lineage>
        <taxon>Bacteria</taxon>
        <taxon>Bacillati</taxon>
        <taxon>Bacillota</taxon>
        <taxon>Bacilli</taxon>
        <taxon>Bacillales</taxon>
        <taxon>Alicyclobacillaceae</taxon>
        <taxon>Kyrpidia</taxon>
    </lineage>
</organism>
<evidence type="ECO:0000313" key="1">
    <source>
        <dbReference type="EMBL" id="CAB3394270.1"/>
    </source>
</evidence>
<reference evidence="1 2" key="1">
    <citation type="submission" date="2020-04" db="EMBL/GenBank/DDBJ databases">
        <authorList>
            <person name="Hogendoorn C."/>
        </authorList>
    </citation>
    <scope>NUCLEOTIDE SEQUENCE [LARGE SCALE GENOMIC DNA]</scope>
    <source>
        <strain evidence="1">COOX1</strain>
    </source>
</reference>
<protein>
    <submittedName>
        <fullName evidence="1">Uncharacterized protein</fullName>
    </submittedName>
</protein>
<dbReference type="EMBL" id="LR792683">
    <property type="protein sequence ID" value="CAB3394270.1"/>
    <property type="molecule type" value="Genomic_DNA"/>
</dbReference>
<dbReference type="AlphaFoldDB" id="A0A6F9EBJ9"/>